<evidence type="ECO:0000256" key="2">
    <source>
        <dbReference type="RuleBase" id="RU362097"/>
    </source>
</evidence>
<keyword evidence="5" id="KW-1185">Reference proteome</keyword>
<gene>
    <name evidence="4" type="ORF">IW16_25470</name>
</gene>
<keyword evidence="3" id="KW-0175">Coiled coil</keyword>
<dbReference type="Gene3D" id="2.20.200.10">
    <property type="entry name" value="Outer membrane efflux proteins (OEP)"/>
    <property type="match status" value="1"/>
</dbReference>
<sequence>MKNFKLKLIMNKAAYIYIILLISVSLLVTSCAVTKEDYRKRLEIEKSYNHTLLENSVSKEKTAAPKAWEDFFTDDSLRYVIKEVLTNNLDLNMARQSLTIYKEYQKAANFAGLPNVNILVGGKLDYFSDNGLYGKSGTQMQAVLNSKKIEDYAATVNVGWEVDLYGKTRNKKQIAMYNRLKSEMQLKGLQIQLVASAAQTYSYIQMLNNQLLITRKNLQLSENVVRMMNAQYVNGNISKLAVQQSERQYYFVAAQIPDLVSAVQIHENYLNRLMGKNPKPLEFVSAKEIINRQSVVLGVPADLLSRRPDLKEKEYEVEVAYAELGIARTNLYPSFNITANQGLNSMRVSDWFNPTSFLSQFIGQLAQPLFNQRRNKTDIKVKKIVVEQKISDFKNTYLLAVNEVSDALVKIEKIKEKQKVLDDENKVLQHALKNAHILFANGSALYFEVLTVQQNLLQNELQTAESQGDLNTSFIQLYKALGEQNQQ</sequence>
<dbReference type="EMBL" id="JPRI01000012">
    <property type="protein sequence ID" value="KFF23601.1"/>
    <property type="molecule type" value="Genomic_DNA"/>
</dbReference>
<dbReference type="NCBIfam" id="TIGR01845">
    <property type="entry name" value="outer_NodT"/>
    <property type="match status" value="1"/>
</dbReference>
<comment type="caution">
    <text evidence="4">The sequence shown here is derived from an EMBL/GenBank/DDBJ whole genome shotgun (WGS) entry which is preliminary data.</text>
</comment>
<keyword evidence="2" id="KW-0449">Lipoprotein</keyword>
<protein>
    <recommendedName>
        <fullName evidence="6">Efflux transporter, outer membrane factor (OMF) lipoprotein, NodT family</fullName>
    </recommendedName>
</protein>
<evidence type="ECO:0008006" key="6">
    <source>
        <dbReference type="Google" id="ProtNLM"/>
    </source>
</evidence>
<feature type="coiled-coil region" evidence="3">
    <location>
        <begin position="411"/>
        <end position="467"/>
    </location>
</feature>
<dbReference type="Pfam" id="PF02321">
    <property type="entry name" value="OEP"/>
    <property type="match status" value="2"/>
</dbReference>
<dbReference type="Proteomes" id="UP000028719">
    <property type="component" value="Unassembled WGS sequence"/>
</dbReference>
<evidence type="ECO:0000256" key="3">
    <source>
        <dbReference type="SAM" id="Coils"/>
    </source>
</evidence>
<dbReference type="PROSITE" id="PS51257">
    <property type="entry name" value="PROKAR_LIPOPROTEIN"/>
    <property type="match status" value="1"/>
</dbReference>
<keyword evidence="2" id="KW-0812">Transmembrane</keyword>
<proteinExistence type="inferred from homology"/>
<comment type="subcellular location">
    <subcellularLocation>
        <location evidence="2">Cell membrane</location>
        <topology evidence="2">Lipid-anchor</topology>
    </subcellularLocation>
</comment>
<dbReference type="Gene3D" id="1.20.1600.10">
    <property type="entry name" value="Outer membrane efflux proteins (OEP)"/>
    <property type="match status" value="1"/>
</dbReference>
<dbReference type="PANTHER" id="PTHR30203">
    <property type="entry name" value="OUTER MEMBRANE CATION EFFLUX PROTEIN"/>
    <property type="match status" value="1"/>
</dbReference>
<accession>A0ABR4UGF0</accession>
<evidence type="ECO:0000256" key="1">
    <source>
        <dbReference type="ARBA" id="ARBA00007613"/>
    </source>
</evidence>
<evidence type="ECO:0000313" key="5">
    <source>
        <dbReference type="Proteomes" id="UP000028719"/>
    </source>
</evidence>
<dbReference type="InterPro" id="IPR010131">
    <property type="entry name" value="MdtP/NodT-like"/>
</dbReference>
<keyword evidence="2" id="KW-0564">Palmitate</keyword>
<comment type="similarity">
    <text evidence="1 2">Belongs to the outer membrane factor (OMF) (TC 1.B.17) family.</text>
</comment>
<organism evidence="4 5">
    <name type="scientific">Chryseobacterium vrystaatense</name>
    <dbReference type="NCBI Taxonomy" id="307480"/>
    <lineage>
        <taxon>Bacteria</taxon>
        <taxon>Pseudomonadati</taxon>
        <taxon>Bacteroidota</taxon>
        <taxon>Flavobacteriia</taxon>
        <taxon>Flavobacteriales</taxon>
        <taxon>Weeksellaceae</taxon>
        <taxon>Chryseobacterium group</taxon>
        <taxon>Chryseobacterium</taxon>
    </lineage>
</organism>
<keyword evidence="2" id="KW-1134">Transmembrane beta strand</keyword>
<dbReference type="SUPFAM" id="SSF56954">
    <property type="entry name" value="Outer membrane efflux proteins (OEP)"/>
    <property type="match status" value="1"/>
</dbReference>
<evidence type="ECO:0000313" key="4">
    <source>
        <dbReference type="EMBL" id="KFF23601.1"/>
    </source>
</evidence>
<name>A0ABR4UGF0_9FLAO</name>
<dbReference type="InterPro" id="IPR003423">
    <property type="entry name" value="OMP_efflux"/>
</dbReference>
<dbReference type="PANTHER" id="PTHR30203:SF33">
    <property type="entry name" value="BLR4455 PROTEIN"/>
    <property type="match status" value="1"/>
</dbReference>
<reference evidence="4 5" key="1">
    <citation type="submission" date="2014-07" db="EMBL/GenBank/DDBJ databases">
        <title>Genome of Chryseobacterium vrystaatense LMG 22846.</title>
        <authorList>
            <person name="Pipes S.E."/>
            <person name="Stropko S.J."/>
            <person name="Newman J.D."/>
        </authorList>
    </citation>
    <scope>NUCLEOTIDE SEQUENCE [LARGE SCALE GENOMIC DNA]</scope>
    <source>
        <strain evidence="4 5">LMG 22846</strain>
    </source>
</reference>
<keyword evidence="2" id="KW-0472">Membrane</keyword>